<dbReference type="Proteomes" id="UP000289323">
    <property type="component" value="Unassembled WGS sequence"/>
</dbReference>
<evidence type="ECO:0000313" key="3">
    <source>
        <dbReference type="Proteomes" id="UP000289323"/>
    </source>
</evidence>
<dbReference type="AlphaFoldDB" id="A0A3S4C8I7"/>
<feature type="transmembrane region" description="Helical" evidence="1">
    <location>
        <begin position="50"/>
        <end position="68"/>
    </location>
</feature>
<accession>A0A3S4C8I7</accession>
<organism evidence="2 3">
    <name type="scientific">Thermothielavioides terrestris</name>
    <dbReference type="NCBI Taxonomy" id="2587410"/>
    <lineage>
        <taxon>Eukaryota</taxon>
        <taxon>Fungi</taxon>
        <taxon>Dikarya</taxon>
        <taxon>Ascomycota</taxon>
        <taxon>Pezizomycotina</taxon>
        <taxon>Sordariomycetes</taxon>
        <taxon>Sordariomycetidae</taxon>
        <taxon>Sordariales</taxon>
        <taxon>Chaetomiaceae</taxon>
        <taxon>Thermothielavioides</taxon>
    </lineage>
</organism>
<evidence type="ECO:0000256" key="1">
    <source>
        <dbReference type="SAM" id="Phobius"/>
    </source>
</evidence>
<feature type="transmembrane region" description="Helical" evidence="1">
    <location>
        <begin position="106"/>
        <end position="124"/>
    </location>
</feature>
<feature type="transmembrane region" description="Helical" evidence="1">
    <location>
        <begin position="74"/>
        <end position="94"/>
    </location>
</feature>
<evidence type="ECO:0000313" key="2">
    <source>
        <dbReference type="EMBL" id="SPQ24098.1"/>
    </source>
</evidence>
<dbReference type="EMBL" id="OUUZ01000011">
    <property type="protein sequence ID" value="SPQ24098.1"/>
    <property type="molecule type" value="Genomic_DNA"/>
</dbReference>
<protein>
    <submittedName>
        <fullName evidence="2">2671c301-db52-4d01-a499-a5e37c229ee0</fullName>
    </submittedName>
</protein>
<sequence length="195" mass="21091">MSATLHRRHPKAGSYILRPLLLLVVARPNPRCHAAMLMADARYARQFQGIVRVAPRILMLAMVLLYALPRGTAFMPGLLVDWYCLALLTAWILANTAGETKKSAMMALFNAASAAGAIVGPLLFGPADGPRPGVAVLALLNVAHARIANGKDGRIHAHSTEDRYVDMRAQHADTVGSRAFAGRTECENDQFVCAY</sequence>
<name>A0A3S4C8I7_9PEZI</name>
<keyword evidence="1" id="KW-0812">Transmembrane</keyword>
<keyword evidence="1" id="KW-1133">Transmembrane helix</keyword>
<keyword evidence="1" id="KW-0472">Membrane</keyword>
<reference evidence="2 3" key="1">
    <citation type="submission" date="2018-04" db="EMBL/GenBank/DDBJ databases">
        <authorList>
            <person name="Huttner S."/>
            <person name="Dainat J."/>
        </authorList>
    </citation>
    <scope>NUCLEOTIDE SEQUENCE [LARGE SCALE GENOMIC DNA]</scope>
</reference>
<gene>
    <name evidence="2" type="ORF">TT172_LOCUS6517</name>
</gene>
<proteinExistence type="predicted"/>